<dbReference type="PaxDb" id="121845-A0A1S3DK82"/>
<feature type="domain" description="N-acetyltransferase" evidence="4">
    <location>
        <begin position="4"/>
        <end position="144"/>
    </location>
</feature>
<dbReference type="GO" id="GO:0008080">
    <property type="term" value="F:N-acetyltransferase activity"/>
    <property type="evidence" value="ECO:0007669"/>
    <property type="project" value="InterPro"/>
</dbReference>
<organism evidence="5 6">
    <name type="scientific">Diaphorina citri</name>
    <name type="common">Asian citrus psyllid</name>
    <dbReference type="NCBI Taxonomy" id="121845"/>
    <lineage>
        <taxon>Eukaryota</taxon>
        <taxon>Metazoa</taxon>
        <taxon>Ecdysozoa</taxon>
        <taxon>Arthropoda</taxon>
        <taxon>Hexapoda</taxon>
        <taxon>Insecta</taxon>
        <taxon>Pterygota</taxon>
        <taxon>Neoptera</taxon>
        <taxon>Paraneoptera</taxon>
        <taxon>Hemiptera</taxon>
        <taxon>Sternorrhyncha</taxon>
        <taxon>Psylloidea</taxon>
        <taxon>Psyllidae</taxon>
        <taxon>Diaphorininae</taxon>
        <taxon>Diaphorina</taxon>
    </lineage>
</organism>
<dbReference type="PANTHER" id="PTHR13256:SF16">
    <property type="entry name" value="ALPHA_BETA-TUBULIN-N-ACETYLTRANSFERASE 9"/>
    <property type="match status" value="1"/>
</dbReference>
<keyword evidence="5" id="KW-1185">Reference proteome</keyword>
<dbReference type="RefSeq" id="XP_008483599.1">
    <property type="nucleotide sequence ID" value="XM_008485377.3"/>
</dbReference>
<dbReference type="InterPro" id="IPR016181">
    <property type="entry name" value="Acyl_CoA_acyltransferase"/>
</dbReference>
<dbReference type="Proteomes" id="UP000079169">
    <property type="component" value="Unplaced"/>
</dbReference>
<evidence type="ECO:0000256" key="3">
    <source>
        <dbReference type="ARBA" id="ARBA00023315"/>
    </source>
</evidence>
<keyword evidence="2" id="KW-0808">Transferase</keyword>
<dbReference type="SUPFAM" id="SSF55729">
    <property type="entry name" value="Acyl-CoA N-acyltransferases (Nat)"/>
    <property type="match status" value="1"/>
</dbReference>
<dbReference type="PANTHER" id="PTHR13256">
    <property type="entry name" value="N-ACETYLTRANSFERASE 9"/>
    <property type="match status" value="1"/>
</dbReference>
<protein>
    <submittedName>
        <fullName evidence="6">N-acetyltransferase 9-like protein</fullName>
    </submittedName>
</protein>
<reference evidence="6" key="1">
    <citation type="submission" date="2025-08" db="UniProtKB">
        <authorList>
            <consortium name="RefSeq"/>
        </authorList>
    </citation>
    <scope>IDENTIFICATION</scope>
</reference>
<name>A0A1S3DK82_DIACI</name>
<evidence type="ECO:0000259" key="4">
    <source>
        <dbReference type="PROSITE" id="PS51186"/>
    </source>
</evidence>
<evidence type="ECO:0000313" key="6">
    <source>
        <dbReference type="RefSeq" id="XP_008483599.1"/>
    </source>
</evidence>
<comment type="similarity">
    <text evidence="1">Belongs to the acetyltransferase family. GNAT subfamily.</text>
</comment>
<accession>A0A1S3DK82</accession>
<gene>
    <name evidence="6" type="primary">LOC103520290</name>
</gene>
<dbReference type="InterPro" id="IPR039135">
    <property type="entry name" value="NAT9-like"/>
</dbReference>
<dbReference type="OMA" id="VPYMSGH"/>
<sequence>MQSEELQSLTASEPLSLEEEYEMQQSWANDEDKCTFIVLDKHKFYLTRDEVESMIGDVNLFLDSGNVGEINVMIAEKHAQGKGLGKETVVQMIEYGCEVLKIEKIIAKISSSNRRSIGLFEKLGFIKESDNSVFQEITMGKNAQNEWLRWLRSEKTKQKTNSMSSVDRYSDE</sequence>
<dbReference type="GeneID" id="103520290"/>
<evidence type="ECO:0000256" key="2">
    <source>
        <dbReference type="ARBA" id="ARBA00022679"/>
    </source>
</evidence>
<dbReference type="STRING" id="121845.A0A1S3DK82"/>
<evidence type="ECO:0000256" key="1">
    <source>
        <dbReference type="ARBA" id="ARBA00009342"/>
    </source>
</evidence>
<keyword evidence="3" id="KW-0012">Acyltransferase</keyword>
<dbReference type="KEGG" id="dci:103520290"/>
<dbReference type="InterPro" id="IPR000182">
    <property type="entry name" value="GNAT_dom"/>
</dbReference>
<dbReference type="PROSITE" id="PS51186">
    <property type="entry name" value="GNAT"/>
    <property type="match status" value="1"/>
</dbReference>
<dbReference type="Pfam" id="PF13302">
    <property type="entry name" value="Acetyltransf_3"/>
    <property type="match status" value="1"/>
</dbReference>
<dbReference type="Gene3D" id="3.40.630.30">
    <property type="match status" value="1"/>
</dbReference>
<dbReference type="AlphaFoldDB" id="A0A1S3DK82"/>
<proteinExistence type="inferred from homology"/>
<evidence type="ECO:0000313" key="5">
    <source>
        <dbReference type="Proteomes" id="UP000079169"/>
    </source>
</evidence>